<dbReference type="InterPro" id="IPR050398">
    <property type="entry name" value="HssS/ArlS-like"/>
</dbReference>
<keyword evidence="4" id="KW-1003">Cell membrane</keyword>
<evidence type="ECO:0000313" key="17">
    <source>
        <dbReference type="EMBL" id="AGK99388.1"/>
    </source>
</evidence>
<dbReference type="InterPro" id="IPR036890">
    <property type="entry name" value="HATPase_C_sf"/>
</dbReference>
<dbReference type="InterPro" id="IPR004358">
    <property type="entry name" value="Sig_transdc_His_kin-like_C"/>
</dbReference>
<evidence type="ECO:0000256" key="12">
    <source>
        <dbReference type="ARBA" id="ARBA00023012"/>
    </source>
</evidence>
<keyword evidence="12" id="KW-0902">Two-component regulatory system</keyword>
<evidence type="ECO:0000256" key="2">
    <source>
        <dbReference type="ARBA" id="ARBA00004651"/>
    </source>
</evidence>
<evidence type="ECO:0000256" key="11">
    <source>
        <dbReference type="ARBA" id="ARBA00022989"/>
    </source>
</evidence>
<dbReference type="Gene3D" id="6.10.340.10">
    <property type="match status" value="1"/>
</dbReference>
<evidence type="ECO:0000313" key="18">
    <source>
        <dbReference type="Proteomes" id="UP000013523"/>
    </source>
</evidence>
<name>R4K9Y8_CLOPA</name>
<comment type="subcellular location">
    <subcellularLocation>
        <location evidence="2">Cell membrane</location>
        <topology evidence="2">Multi-pass membrane protein</topology>
    </subcellularLocation>
</comment>
<dbReference type="FunFam" id="3.30.565.10:FF:000006">
    <property type="entry name" value="Sensor histidine kinase WalK"/>
    <property type="match status" value="1"/>
</dbReference>
<dbReference type="eggNOG" id="COG5002">
    <property type="taxonomic scope" value="Bacteria"/>
</dbReference>
<dbReference type="SUPFAM" id="SSF55874">
    <property type="entry name" value="ATPase domain of HSP90 chaperone/DNA topoisomerase II/histidine kinase"/>
    <property type="match status" value="1"/>
</dbReference>
<dbReference type="KEGG" id="cpas:Clopa_4700"/>
<dbReference type="PROSITE" id="PS50109">
    <property type="entry name" value="HIS_KIN"/>
    <property type="match status" value="1"/>
</dbReference>
<evidence type="ECO:0000256" key="5">
    <source>
        <dbReference type="ARBA" id="ARBA00022553"/>
    </source>
</evidence>
<protein>
    <recommendedName>
        <fullName evidence="3">histidine kinase</fullName>
        <ecNumber evidence="3">2.7.13.3</ecNumber>
    </recommendedName>
</protein>
<dbReference type="Pfam" id="PF00672">
    <property type="entry name" value="HAMP"/>
    <property type="match status" value="1"/>
</dbReference>
<feature type="transmembrane region" description="Helical" evidence="14">
    <location>
        <begin position="65"/>
        <end position="82"/>
    </location>
</feature>
<dbReference type="GO" id="GO:0005524">
    <property type="term" value="F:ATP binding"/>
    <property type="evidence" value="ECO:0007669"/>
    <property type="project" value="UniProtKB-KW"/>
</dbReference>
<keyword evidence="9 17" id="KW-0418">Kinase</keyword>
<dbReference type="SMART" id="SM00388">
    <property type="entry name" value="HisKA"/>
    <property type="match status" value="1"/>
</dbReference>
<keyword evidence="10" id="KW-0067">ATP-binding</keyword>
<dbReference type="RefSeq" id="WP_015617657.1">
    <property type="nucleotide sequence ID" value="NC_021182.1"/>
</dbReference>
<dbReference type="PANTHER" id="PTHR45528">
    <property type="entry name" value="SENSOR HISTIDINE KINASE CPXA"/>
    <property type="match status" value="1"/>
</dbReference>
<keyword evidence="8" id="KW-0547">Nucleotide-binding</keyword>
<dbReference type="InterPro" id="IPR003661">
    <property type="entry name" value="HisK_dim/P_dom"/>
</dbReference>
<evidence type="ECO:0000256" key="3">
    <source>
        <dbReference type="ARBA" id="ARBA00012438"/>
    </source>
</evidence>
<keyword evidence="11 14" id="KW-1133">Transmembrane helix</keyword>
<keyword evidence="6" id="KW-0808">Transferase</keyword>
<evidence type="ECO:0000256" key="10">
    <source>
        <dbReference type="ARBA" id="ARBA00022840"/>
    </source>
</evidence>
<dbReference type="OrthoDB" id="335833at2"/>
<dbReference type="EC" id="2.7.13.3" evidence="3"/>
<dbReference type="CDD" id="cd00075">
    <property type="entry name" value="HATPase"/>
    <property type="match status" value="1"/>
</dbReference>
<feature type="domain" description="HAMP" evidence="16">
    <location>
        <begin position="111"/>
        <end position="163"/>
    </location>
</feature>
<organism evidence="17 18">
    <name type="scientific">Clostridium pasteurianum BC1</name>
    <dbReference type="NCBI Taxonomy" id="86416"/>
    <lineage>
        <taxon>Bacteria</taxon>
        <taxon>Bacillati</taxon>
        <taxon>Bacillota</taxon>
        <taxon>Clostridia</taxon>
        <taxon>Eubacteriales</taxon>
        <taxon>Clostridiaceae</taxon>
        <taxon>Clostridium</taxon>
    </lineage>
</organism>
<accession>R4K9Y8</accession>
<evidence type="ECO:0000256" key="1">
    <source>
        <dbReference type="ARBA" id="ARBA00000085"/>
    </source>
</evidence>
<dbReference type="InterPro" id="IPR003594">
    <property type="entry name" value="HATPase_dom"/>
</dbReference>
<dbReference type="SMART" id="SM00304">
    <property type="entry name" value="HAMP"/>
    <property type="match status" value="1"/>
</dbReference>
<dbReference type="EMBL" id="CP003261">
    <property type="protein sequence ID" value="AGK99388.1"/>
    <property type="molecule type" value="Genomic_DNA"/>
</dbReference>
<evidence type="ECO:0000256" key="9">
    <source>
        <dbReference type="ARBA" id="ARBA00022777"/>
    </source>
</evidence>
<evidence type="ECO:0000256" key="4">
    <source>
        <dbReference type="ARBA" id="ARBA00022475"/>
    </source>
</evidence>
<dbReference type="CDD" id="cd06225">
    <property type="entry name" value="HAMP"/>
    <property type="match status" value="1"/>
</dbReference>
<dbReference type="SMART" id="SM00387">
    <property type="entry name" value="HATPase_c"/>
    <property type="match status" value="1"/>
</dbReference>
<keyword evidence="13 14" id="KW-0472">Membrane</keyword>
<keyword evidence="7 14" id="KW-0812">Transmembrane</keyword>
<dbReference type="PROSITE" id="PS50885">
    <property type="entry name" value="HAMP"/>
    <property type="match status" value="1"/>
</dbReference>
<reference evidence="17 18" key="1">
    <citation type="submission" date="2012-01" db="EMBL/GenBank/DDBJ databases">
        <title>Complete sequence of chromosome of Clostridium pasteurianum BC1.</title>
        <authorList>
            <consortium name="US DOE Joint Genome Institute"/>
            <person name="Lucas S."/>
            <person name="Han J."/>
            <person name="Lapidus A."/>
            <person name="Cheng J.-F."/>
            <person name="Goodwin L."/>
            <person name="Pitluck S."/>
            <person name="Peters L."/>
            <person name="Mikhailova N."/>
            <person name="Teshima H."/>
            <person name="Detter J.C."/>
            <person name="Han C."/>
            <person name="Tapia R."/>
            <person name="Land M."/>
            <person name="Hauser L."/>
            <person name="Kyrpides N."/>
            <person name="Ivanova N."/>
            <person name="Pagani I."/>
            <person name="Dunn J."/>
            <person name="Taghavi S."/>
            <person name="Francis A."/>
            <person name="van der Lelie D."/>
            <person name="Woyke T."/>
        </authorList>
    </citation>
    <scope>NUCLEOTIDE SEQUENCE [LARGE SCALE GENOMIC DNA]</scope>
    <source>
        <strain evidence="17 18">BC1</strain>
    </source>
</reference>
<dbReference type="Pfam" id="PF02518">
    <property type="entry name" value="HATPase_c"/>
    <property type="match status" value="1"/>
</dbReference>
<dbReference type="CDD" id="cd00082">
    <property type="entry name" value="HisKA"/>
    <property type="match status" value="1"/>
</dbReference>
<dbReference type="Gene3D" id="3.30.565.10">
    <property type="entry name" value="Histidine kinase-like ATPase, C-terminal domain"/>
    <property type="match status" value="1"/>
</dbReference>
<gene>
    <name evidence="17" type="ORF">Clopa_4700</name>
</gene>
<dbReference type="Pfam" id="PF00512">
    <property type="entry name" value="HisKA"/>
    <property type="match status" value="1"/>
</dbReference>
<evidence type="ECO:0000256" key="6">
    <source>
        <dbReference type="ARBA" id="ARBA00022679"/>
    </source>
</evidence>
<comment type="catalytic activity">
    <reaction evidence="1">
        <text>ATP + protein L-histidine = ADP + protein N-phospho-L-histidine.</text>
        <dbReference type="EC" id="2.7.13.3"/>
    </reaction>
</comment>
<keyword evidence="18" id="KW-1185">Reference proteome</keyword>
<evidence type="ECO:0000256" key="14">
    <source>
        <dbReference type="SAM" id="Phobius"/>
    </source>
</evidence>
<dbReference type="SUPFAM" id="SSF158472">
    <property type="entry name" value="HAMP domain-like"/>
    <property type="match status" value="1"/>
</dbReference>
<proteinExistence type="predicted"/>
<evidence type="ECO:0000259" key="15">
    <source>
        <dbReference type="PROSITE" id="PS50109"/>
    </source>
</evidence>
<evidence type="ECO:0000259" key="16">
    <source>
        <dbReference type="PROSITE" id="PS50885"/>
    </source>
</evidence>
<dbReference type="Proteomes" id="UP000013523">
    <property type="component" value="Chromosome"/>
</dbReference>
<dbReference type="Gene3D" id="1.10.287.130">
    <property type="match status" value="1"/>
</dbReference>
<dbReference type="AlphaFoldDB" id="R4K9Y8"/>
<dbReference type="GO" id="GO:0005886">
    <property type="term" value="C:plasma membrane"/>
    <property type="evidence" value="ECO:0007669"/>
    <property type="project" value="UniProtKB-SubCell"/>
</dbReference>
<dbReference type="PANTHER" id="PTHR45528:SF1">
    <property type="entry name" value="SENSOR HISTIDINE KINASE CPXA"/>
    <property type="match status" value="1"/>
</dbReference>
<dbReference type="InterPro" id="IPR005467">
    <property type="entry name" value="His_kinase_dom"/>
</dbReference>
<keyword evidence="5" id="KW-0597">Phosphoprotein</keyword>
<dbReference type="HOGENOM" id="CLU_000445_89_3_9"/>
<dbReference type="PATRIC" id="fig|86416.3.peg.4691"/>
<evidence type="ECO:0000256" key="7">
    <source>
        <dbReference type="ARBA" id="ARBA00022692"/>
    </source>
</evidence>
<sequence length="398" mass="47154">MKKNAKFMEAIHKRIAAVRQYRHRAKKNHEKFHEIQDEINRKIKKEYMEANGFEWYYKHVKYSRIFTIIFNIIVWFLIFRYFGVRAAAVGFAVIIGFGGLHQFIFNRSLEKRILKPISQLKKGVDEISKGNYQVTVENEVSSEIKDLVDSFNEMAKKLSEGERLKKAYEENRRMLVANISHDLKTPITAIQGYIETMLEMDEITQDKINKYHHIIYNNAIYMNKLIDDLFLFSKLDMDKLELNLEKIDVSAFMEDVMEEFKYELEDKGIEFYYDNELLQSFNISIDRKRVHQIFRNIIGNAMKYGLRDNLQIKVKLYQQEDYVCIDIHNNGPTIPKDKLQHIFNRFYRIDYARTKDLMSTGLGLAIAKELVEAHKGKIKVESEEIKGTCFTIMFPKNK</sequence>
<evidence type="ECO:0000256" key="13">
    <source>
        <dbReference type="ARBA" id="ARBA00023136"/>
    </source>
</evidence>
<dbReference type="FunFam" id="1.10.287.130:FF:000001">
    <property type="entry name" value="Two-component sensor histidine kinase"/>
    <property type="match status" value="1"/>
</dbReference>
<dbReference type="STRING" id="86416.Clopa_4700"/>
<feature type="domain" description="Histidine kinase" evidence="15">
    <location>
        <begin position="178"/>
        <end position="398"/>
    </location>
</feature>
<evidence type="ECO:0000256" key="8">
    <source>
        <dbReference type="ARBA" id="ARBA00022741"/>
    </source>
</evidence>
<feature type="transmembrane region" description="Helical" evidence="14">
    <location>
        <begin position="88"/>
        <end position="105"/>
    </location>
</feature>
<dbReference type="InterPro" id="IPR036097">
    <property type="entry name" value="HisK_dim/P_sf"/>
</dbReference>
<dbReference type="PRINTS" id="PR00344">
    <property type="entry name" value="BCTRLSENSOR"/>
</dbReference>
<dbReference type="GO" id="GO:0000155">
    <property type="term" value="F:phosphorelay sensor kinase activity"/>
    <property type="evidence" value="ECO:0007669"/>
    <property type="project" value="InterPro"/>
</dbReference>
<dbReference type="SUPFAM" id="SSF47384">
    <property type="entry name" value="Homodimeric domain of signal transducing histidine kinase"/>
    <property type="match status" value="1"/>
</dbReference>
<dbReference type="InterPro" id="IPR003660">
    <property type="entry name" value="HAMP_dom"/>
</dbReference>